<dbReference type="PANTHER" id="PTHR24148">
    <property type="entry name" value="ANKYRIN REPEAT DOMAIN-CONTAINING PROTEIN 39 HOMOLOG-RELATED"/>
    <property type="match status" value="1"/>
</dbReference>
<dbReference type="InterPro" id="IPR052895">
    <property type="entry name" value="HetReg/Transcr_Mod"/>
</dbReference>
<accession>A0A9P4P028</accession>
<evidence type="ECO:0000313" key="3">
    <source>
        <dbReference type="Proteomes" id="UP000800235"/>
    </source>
</evidence>
<proteinExistence type="predicted"/>
<comment type="caution">
    <text evidence="2">The sequence shown here is derived from an EMBL/GenBank/DDBJ whole genome shotgun (WGS) entry which is preliminary data.</text>
</comment>
<dbReference type="Pfam" id="PF26639">
    <property type="entry name" value="Het-6_barrel"/>
    <property type="match status" value="1"/>
</dbReference>
<sequence>MSFAIPLLRSVTGRARRIYHPLDEKKDEIRLLTISPKSSDSELIHCNLQTHSLKDYTENYQYFLVHSKNVASSKRQLLTKWARKEFMPEFAGLAPLQSVHAVRPHLSRQRFQWGDYAALSYVWGDENVTRTIILNDQEVQVTANLAQALQAFRDDEEFDHRFKLWVDALCINQKDLKERARQIRKMRNIYGSAWTVVAWLGDESDESSCALQLLRDFAAVSEADRGKEVEEALKTDLDLFGKCGWLALEKFMRRSYWRRMWVIQELVLGASATWIRCGSSLIDWSTFHIGIAFLQEHMWHIKDEILSMIIRDQGLKRRDGWQTTSLHLVYHDLSVSSVREETGGERLRFGRLLDLADAAECKDPRDKVYAIVGLFPPSVAQQLRPDYNLPIPRVYASTARKFIELQNTLDPIREGNPWGPSSCPSWAADWQWKGRTRWSRTESQLWGPNWLTPHVEPNISCYVPYRASLGSTHDCAFSEADTRMTCSGFIVDQISGISARGKGFFEWWPESIIQPSNWESVYGGFEATTEALYRTLVQDRVIDGKQASKRHSVILSMPSKFGLGEQFSKRGWTYLAGLQGYYYRWQGFREANANFQLGSYAFDSFFSKKIPKDANEFDYTEVYRCFDRSSHKRRFIVTKKGYMGWGPDNIYGPSDMQMMEGDLIAILFGCSTPVVIRPYGTHFLVVGEAYVQGLMDGEAMTLLERGKFRRQTFAFW</sequence>
<organism evidence="2 3">
    <name type="scientific">Tothia fuscella</name>
    <dbReference type="NCBI Taxonomy" id="1048955"/>
    <lineage>
        <taxon>Eukaryota</taxon>
        <taxon>Fungi</taxon>
        <taxon>Dikarya</taxon>
        <taxon>Ascomycota</taxon>
        <taxon>Pezizomycotina</taxon>
        <taxon>Dothideomycetes</taxon>
        <taxon>Pleosporomycetidae</taxon>
        <taxon>Venturiales</taxon>
        <taxon>Cylindrosympodiaceae</taxon>
        <taxon>Tothia</taxon>
    </lineage>
</organism>
<dbReference type="Pfam" id="PF06985">
    <property type="entry name" value="HET"/>
    <property type="match status" value="1"/>
</dbReference>
<dbReference type="EMBL" id="MU007017">
    <property type="protein sequence ID" value="KAF2434246.1"/>
    <property type="molecule type" value="Genomic_DNA"/>
</dbReference>
<keyword evidence="3" id="KW-1185">Reference proteome</keyword>
<evidence type="ECO:0000313" key="2">
    <source>
        <dbReference type="EMBL" id="KAF2434246.1"/>
    </source>
</evidence>
<feature type="domain" description="Heterokaryon incompatibility" evidence="1">
    <location>
        <begin position="116"/>
        <end position="265"/>
    </location>
</feature>
<dbReference type="OrthoDB" id="4850726at2759"/>
<evidence type="ECO:0000259" key="1">
    <source>
        <dbReference type="Pfam" id="PF06985"/>
    </source>
</evidence>
<dbReference type="InterPro" id="IPR010730">
    <property type="entry name" value="HET"/>
</dbReference>
<dbReference type="PANTHER" id="PTHR24148:SF73">
    <property type="entry name" value="HET DOMAIN PROTEIN (AFU_ORTHOLOGUE AFUA_8G01020)"/>
    <property type="match status" value="1"/>
</dbReference>
<protein>
    <submittedName>
        <fullName evidence="2">HET-domain-containing protein</fullName>
    </submittedName>
</protein>
<gene>
    <name evidence="2" type="ORF">EJ08DRAFT_627753</name>
</gene>
<name>A0A9P4P028_9PEZI</name>
<reference evidence="2" key="1">
    <citation type="journal article" date="2020" name="Stud. Mycol.">
        <title>101 Dothideomycetes genomes: a test case for predicting lifestyles and emergence of pathogens.</title>
        <authorList>
            <person name="Haridas S."/>
            <person name="Albert R."/>
            <person name="Binder M."/>
            <person name="Bloem J."/>
            <person name="Labutti K."/>
            <person name="Salamov A."/>
            <person name="Andreopoulos B."/>
            <person name="Baker S."/>
            <person name="Barry K."/>
            <person name="Bills G."/>
            <person name="Bluhm B."/>
            <person name="Cannon C."/>
            <person name="Castanera R."/>
            <person name="Culley D."/>
            <person name="Daum C."/>
            <person name="Ezra D."/>
            <person name="Gonzalez J."/>
            <person name="Henrissat B."/>
            <person name="Kuo A."/>
            <person name="Liang C."/>
            <person name="Lipzen A."/>
            <person name="Lutzoni F."/>
            <person name="Magnuson J."/>
            <person name="Mondo S."/>
            <person name="Nolan M."/>
            <person name="Ohm R."/>
            <person name="Pangilinan J."/>
            <person name="Park H.-J."/>
            <person name="Ramirez L."/>
            <person name="Alfaro M."/>
            <person name="Sun H."/>
            <person name="Tritt A."/>
            <person name="Yoshinaga Y."/>
            <person name="Zwiers L.-H."/>
            <person name="Turgeon B."/>
            <person name="Goodwin S."/>
            <person name="Spatafora J."/>
            <person name="Crous P."/>
            <person name="Grigoriev I."/>
        </authorList>
    </citation>
    <scope>NUCLEOTIDE SEQUENCE</scope>
    <source>
        <strain evidence="2">CBS 130266</strain>
    </source>
</reference>
<dbReference type="Proteomes" id="UP000800235">
    <property type="component" value="Unassembled WGS sequence"/>
</dbReference>
<dbReference type="AlphaFoldDB" id="A0A9P4P028"/>